<proteinExistence type="predicted"/>
<feature type="transmembrane region" description="Helical" evidence="1">
    <location>
        <begin position="57"/>
        <end position="75"/>
    </location>
</feature>
<dbReference type="GeneID" id="88186622"/>
<evidence type="ECO:0000313" key="2">
    <source>
        <dbReference type="EMBL" id="ACO79784.1"/>
    </source>
</evidence>
<keyword evidence="1" id="KW-0812">Transmembrane</keyword>
<feature type="transmembrane region" description="Helical" evidence="1">
    <location>
        <begin position="96"/>
        <end position="115"/>
    </location>
</feature>
<dbReference type="KEGG" id="avn:Avin_36370"/>
<accession>C1DRC6</accession>
<keyword evidence="3" id="KW-1185">Reference proteome</keyword>
<keyword evidence="1" id="KW-1133">Transmembrane helix</keyword>
<evidence type="ECO:0000313" key="3">
    <source>
        <dbReference type="Proteomes" id="UP000002424"/>
    </source>
</evidence>
<protein>
    <submittedName>
        <fullName evidence="2">Uncharacterized protein</fullName>
    </submittedName>
</protein>
<reference evidence="2 3" key="1">
    <citation type="journal article" date="2009" name="J. Bacteriol.">
        <title>Genome sequence of Azotobacter vinelandii, an obligate aerobe specialized to support diverse anaerobic metabolic processes.</title>
        <authorList>
            <person name="Setubal J.C."/>
            <person name="dos Santos P."/>
            <person name="Goldman B.S."/>
            <person name="Ertesvag H."/>
            <person name="Espin G."/>
            <person name="Rubio L.M."/>
            <person name="Valla S."/>
            <person name="Almeida N.F."/>
            <person name="Balasubramanian D."/>
            <person name="Cromes L."/>
            <person name="Curatti L."/>
            <person name="Du Z."/>
            <person name="Godsy E."/>
            <person name="Goodner B."/>
            <person name="Hellner-Burris K."/>
            <person name="Hernandez J.A."/>
            <person name="Houmiel K."/>
            <person name="Imperial J."/>
            <person name="Kennedy C."/>
            <person name="Larson T.J."/>
            <person name="Latreille P."/>
            <person name="Ligon L.S."/>
            <person name="Lu J."/>
            <person name="Maerk M."/>
            <person name="Miller N.M."/>
            <person name="Norton S."/>
            <person name="O'Carroll I.P."/>
            <person name="Paulsen I."/>
            <person name="Raulfs E.C."/>
            <person name="Roemer R."/>
            <person name="Rosser J."/>
            <person name="Segura D."/>
            <person name="Slater S."/>
            <person name="Stricklin S.L."/>
            <person name="Studholme D.J."/>
            <person name="Sun J."/>
            <person name="Viana C.J."/>
            <person name="Wallin E."/>
            <person name="Wang B."/>
            <person name="Wheeler C."/>
            <person name="Zhu H."/>
            <person name="Dean D.R."/>
            <person name="Dixon R."/>
            <person name="Wood D."/>
        </authorList>
    </citation>
    <scope>NUCLEOTIDE SEQUENCE [LARGE SCALE GENOMIC DNA]</scope>
    <source>
        <strain evidence="3">DJ / ATCC BAA-1303</strain>
    </source>
</reference>
<evidence type="ECO:0000256" key="1">
    <source>
        <dbReference type="SAM" id="Phobius"/>
    </source>
</evidence>
<name>C1DRC6_AZOVD</name>
<dbReference type="STRING" id="322710.Avin_36370"/>
<dbReference type="OrthoDB" id="6948242at2"/>
<organism evidence="2 3">
    <name type="scientific">Azotobacter vinelandii (strain DJ / ATCC BAA-1303)</name>
    <dbReference type="NCBI Taxonomy" id="322710"/>
    <lineage>
        <taxon>Bacteria</taxon>
        <taxon>Pseudomonadati</taxon>
        <taxon>Pseudomonadota</taxon>
        <taxon>Gammaproteobacteria</taxon>
        <taxon>Pseudomonadales</taxon>
        <taxon>Pseudomonadaceae</taxon>
        <taxon>Azotobacter</taxon>
    </lineage>
</organism>
<keyword evidence="1" id="KW-0472">Membrane</keyword>
<feature type="transmembrane region" description="Helical" evidence="1">
    <location>
        <begin position="12"/>
        <end position="37"/>
    </location>
</feature>
<gene>
    <name evidence="2" type="ordered locus">Avin_36370</name>
</gene>
<dbReference type="HOGENOM" id="CLU_167577_0_0_6"/>
<dbReference type="AlphaFoldDB" id="C1DRC6"/>
<dbReference type="EMBL" id="CP001157">
    <property type="protein sequence ID" value="ACO79784.1"/>
    <property type="molecule type" value="Genomic_DNA"/>
</dbReference>
<dbReference type="RefSeq" id="WP_012702161.1">
    <property type="nucleotide sequence ID" value="NC_012560.1"/>
</dbReference>
<dbReference type="Proteomes" id="UP000002424">
    <property type="component" value="Chromosome"/>
</dbReference>
<sequence length="118" mass="13140">MDLQPRKKPNLLRELAVALVLTVGLVIAGVLLGSLAIQLFGGVEQWLTWRADNYLGLLAWRLCLYAGIATAWIGLRRRLPLPEPGPARNRLRRIEGLIVLLAAIVELIKAPVNWMEVL</sequence>
<dbReference type="EnsemblBacteria" id="ACO79784">
    <property type="protein sequence ID" value="ACO79784"/>
    <property type="gene ID" value="Avin_36370"/>
</dbReference>